<reference evidence="6" key="1">
    <citation type="submission" date="2025-08" db="UniProtKB">
        <authorList>
            <consortium name="RefSeq"/>
        </authorList>
    </citation>
    <scope>IDENTIFICATION</scope>
    <source>
        <strain evidence="6">J_2021</strain>
        <tissue evidence="6">Erythrocytes</tissue>
    </source>
</reference>
<evidence type="ECO:0000313" key="6">
    <source>
        <dbReference type="RefSeq" id="XP_041434255.1"/>
    </source>
</evidence>
<feature type="transmembrane region" description="Helical" evidence="2">
    <location>
        <begin position="233"/>
        <end position="255"/>
    </location>
</feature>
<dbReference type="OrthoDB" id="10043043at2759"/>
<keyword evidence="2" id="KW-1133">Transmembrane helix</keyword>
<feature type="domain" description="Ig-like" evidence="4">
    <location>
        <begin position="129"/>
        <end position="219"/>
    </location>
</feature>
<feature type="domain" description="Ig-like" evidence="4">
    <location>
        <begin position="601"/>
        <end position="707"/>
    </location>
</feature>
<accession>A0A8J1LZW0</accession>
<dbReference type="FunFam" id="2.60.40.10:FF:001726">
    <property type="entry name" value="Signal-regulatory protein beta 3"/>
    <property type="match status" value="1"/>
</dbReference>
<evidence type="ECO:0000256" key="1">
    <source>
        <dbReference type="ARBA" id="ARBA00023319"/>
    </source>
</evidence>
<dbReference type="PANTHER" id="PTHR23411">
    <property type="entry name" value="TAPASIN"/>
    <property type="match status" value="1"/>
</dbReference>
<dbReference type="InterPro" id="IPR007110">
    <property type="entry name" value="Ig-like_dom"/>
</dbReference>
<dbReference type="CDD" id="cd00098">
    <property type="entry name" value="IgC1"/>
    <property type="match status" value="2"/>
</dbReference>
<evidence type="ECO:0000256" key="2">
    <source>
        <dbReference type="SAM" id="Phobius"/>
    </source>
</evidence>
<dbReference type="InterPro" id="IPR050380">
    <property type="entry name" value="Immune_Resp_Modulators"/>
</dbReference>
<organism evidence="5 6">
    <name type="scientific">Xenopus laevis</name>
    <name type="common">African clawed frog</name>
    <dbReference type="NCBI Taxonomy" id="8355"/>
    <lineage>
        <taxon>Eukaryota</taxon>
        <taxon>Metazoa</taxon>
        <taxon>Chordata</taxon>
        <taxon>Craniata</taxon>
        <taxon>Vertebrata</taxon>
        <taxon>Euteleostomi</taxon>
        <taxon>Amphibia</taxon>
        <taxon>Batrachia</taxon>
        <taxon>Anura</taxon>
        <taxon>Pipoidea</taxon>
        <taxon>Pipidae</taxon>
        <taxon>Xenopodinae</taxon>
        <taxon>Xenopus</taxon>
        <taxon>Xenopus</taxon>
    </lineage>
</organism>
<evidence type="ECO:0000313" key="5">
    <source>
        <dbReference type="Proteomes" id="UP000186698"/>
    </source>
</evidence>
<dbReference type="AlphaFoldDB" id="A0A8J1LZW0"/>
<dbReference type="KEGG" id="xla:121398862"/>
<dbReference type="Pfam" id="PF07686">
    <property type="entry name" value="V-set"/>
    <property type="match status" value="1"/>
</dbReference>
<keyword evidence="1" id="KW-0393">Immunoglobulin domain</keyword>
<dbReference type="Gene3D" id="2.60.40.10">
    <property type="entry name" value="Immunoglobulins"/>
    <property type="match status" value="6"/>
</dbReference>
<dbReference type="InterPro" id="IPR003599">
    <property type="entry name" value="Ig_sub"/>
</dbReference>
<proteinExistence type="predicted"/>
<dbReference type="Proteomes" id="UP000186698">
    <property type="component" value="Chromosome 9_10S"/>
</dbReference>
<sequence>MEQREILLIFLFSFLPQSGADLNIFPSSQRALAGSDVLLPCSFQVDKTSPNPEPPNVIWYFRDKEIVRFDNKGLSLSQKTSFNGWAANMGDASLSLANVSISDEGIYRCRVIYQQQQKDTQVILDVLVPPVIFIPNKVIQKNKENTLICMANGFYPEDIDISWYKDNKHLTNSELGKPERNPDGTYRVTSTVTLPPMNGKMEHNFSCRVQHLSLQQPLQEDFQLEYEDEEHPVIIISCILAFVIPAGLGAAVIIWKYRMKASSQGYTVSEIKGPEKLLDGEEATLYCTVSNCPQGDPQVTWIEERSGDQWEIPQCRDSGEAEQLLGDSYLITCRKEGLQSYCSSLRFVPRVGKHRDVTLICRLVWAGKTTEKRFQCTNIAIFSLKPIVGPRTLIVGEETKLHCTGTNCASDVQVTWSVKGGGSDEWIVINQSGEEEATEPLLIGQYVEHCEKEGNNHIATLTFTPHLETHKGAKFSCKFVSGGKTKKKQFNTEAIQAKPKVQEPINITFQGSQNLDLTLNLQRFYPKDIKIKWDCGEETQQPSKEDWRENSDLTWDVTSVCSVPKGLFKDPAFRVRVTWEHESMGDPESREVSAADFPWRPQVESMTIPTLREKQEVSLKCRISGYYPDDLTVHWFRLEKRDKKESPLDTETYRQTLTDSQEQGDKTFTCHSSVIFIPTNKSDHGAEFMCRVEHPTGTVEKRSGQLHVYSPCKVKSASPISRAGNEGLIFSHICYSCSWPVNVDGTLWGIFNQHTGLGGE</sequence>
<protein>
    <submittedName>
        <fullName evidence="6">Uncharacterized protein LOC121398862</fullName>
    </submittedName>
</protein>
<name>A0A8J1LZW0_XENLA</name>
<evidence type="ECO:0000256" key="3">
    <source>
        <dbReference type="SAM" id="SignalP"/>
    </source>
</evidence>
<gene>
    <name evidence="6" type="primary">LOC121398862</name>
</gene>
<dbReference type="InterPro" id="IPR013106">
    <property type="entry name" value="Ig_V-set"/>
</dbReference>
<dbReference type="Pfam" id="PF07654">
    <property type="entry name" value="C1-set"/>
    <property type="match status" value="2"/>
</dbReference>
<dbReference type="PROSITE" id="PS00290">
    <property type="entry name" value="IG_MHC"/>
    <property type="match status" value="2"/>
</dbReference>
<dbReference type="InterPro" id="IPR003006">
    <property type="entry name" value="Ig/MHC_CS"/>
</dbReference>
<dbReference type="InterPro" id="IPR013783">
    <property type="entry name" value="Ig-like_fold"/>
</dbReference>
<feature type="domain" description="Ig-like" evidence="4">
    <location>
        <begin position="386"/>
        <end position="491"/>
    </location>
</feature>
<dbReference type="InterPro" id="IPR003597">
    <property type="entry name" value="Ig_C1-set"/>
</dbReference>
<evidence type="ECO:0000259" key="4">
    <source>
        <dbReference type="PROSITE" id="PS50835"/>
    </source>
</evidence>
<keyword evidence="2" id="KW-0472">Membrane</keyword>
<keyword evidence="5" id="KW-1185">Reference proteome</keyword>
<feature type="chain" id="PRO_5035283783" evidence="3">
    <location>
        <begin position="21"/>
        <end position="760"/>
    </location>
</feature>
<dbReference type="FunFam" id="2.60.40.10:FF:001774">
    <property type="entry name" value="Uncharacterized LOC100216153"/>
    <property type="match status" value="1"/>
</dbReference>
<feature type="domain" description="Ig-like" evidence="4">
    <location>
        <begin position="266"/>
        <end position="334"/>
    </location>
</feature>
<dbReference type="SMART" id="SM00409">
    <property type="entry name" value="IG"/>
    <property type="match status" value="4"/>
</dbReference>
<dbReference type="SMART" id="SM00407">
    <property type="entry name" value="IGc1"/>
    <property type="match status" value="2"/>
</dbReference>
<dbReference type="RefSeq" id="XP_041434255.1">
    <property type="nucleotide sequence ID" value="XM_041578321.1"/>
</dbReference>
<keyword evidence="2" id="KW-0812">Transmembrane</keyword>
<dbReference type="FunFam" id="2.60.40.10:FF:001931">
    <property type="entry name" value="Uncharacterized LOC100216153"/>
    <property type="match status" value="1"/>
</dbReference>
<dbReference type="SUPFAM" id="SSF48726">
    <property type="entry name" value="Immunoglobulin"/>
    <property type="match status" value="4"/>
</dbReference>
<dbReference type="GeneID" id="121398862"/>
<dbReference type="PROSITE" id="PS50835">
    <property type="entry name" value="IG_LIKE"/>
    <property type="match status" value="5"/>
</dbReference>
<keyword evidence="3" id="KW-0732">Signal</keyword>
<dbReference type="InterPro" id="IPR036179">
    <property type="entry name" value="Ig-like_dom_sf"/>
</dbReference>
<feature type="signal peptide" evidence="3">
    <location>
        <begin position="1"/>
        <end position="20"/>
    </location>
</feature>
<feature type="domain" description="Ig-like" evidence="4">
    <location>
        <begin position="16"/>
        <end position="125"/>
    </location>
</feature>